<accession>A0AAP8CBD1</accession>
<evidence type="ECO:0008006" key="4">
    <source>
        <dbReference type="Google" id="ProtNLM"/>
    </source>
</evidence>
<dbReference type="Gene3D" id="1.20.1740.10">
    <property type="entry name" value="Amino acid/polyamine transporter I"/>
    <property type="match status" value="1"/>
</dbReference>
<keyword evidence="1" id="KW-0812">Transmembrane</keyword>
<feature type="transmembrane region" description="Helical" evidence="1">
    <location>
        <begin position="165"/>
        <end position="183"/>
    </location>
</feature>
<keyword evidence="1" id="KW-1133">Transmembrane helix</keyword>
<dbReference type="PANTHER" id="PTHR37814">
    <property type="entry name" value="CONSERVED MEMBRANE PROTEIN"/>
    <property type="match status" value="1"/>
</dbReference>
<organism evidence="2 3">
    <name type="scientific">Flavonifractor plautii</name>
    <name type="common">Fusobacterium plautii</name>
    <dbReference type="NCBI Taxonomy" id="292800"/>
    <lineage>
        <taxon>Bacteria</taxon>
        <taxon>Bacillati</taxon>
        <taxon>Bacillota</taxon>
        <taxon>Clostridia</taxon>
        <taxon>Eubacteriales</taxon>
        <taxon>Oscillospiraceae</taxon>
        <taxon>Flavonifractor</taxon>
    </lineage>
</organism>
<feature type="transmembrane region" description="Helical" evidence="1">
    <location>
        <begin position="203"/>
        <end position="221"/>
    </location>
</feature>
<feature type="transmembrane region" description="Helical" evidence="1">
    <location>
        <begin position="242"/>
        <end position="264"/>
    </location>
</feature>
<dbReference type="Proteomes" id="UP000595792">
    <property type="component" value="Chromosome"/>
</dbReference>
<feature type="transmembrane region" description="Helical" evidence="1">
    <location>
        <begin position="284"/>
        <end position="310"/>
    </location>
</feature>
<evidence type="ECO:0000313" key="3">
    <source>
        <dbReference type="Proteomes" id="UP000595792"/>
    </source>
</evidence>
<evidence type="ECO:0000313" key="2">
    <source>
        <dbReference type="EMBL" id="QQR04467.1"/>
    </source>
</evidence>
<feature type="transmembrane region" description="Helical" evidence="1">
    <location>
        <begin position="133"/>
        <end position="158"/>
    </location>
</feature>
<dbReference type="EMBL" id="CP065315">
    <property type="protein sequence ID" value="QQR04467.1"/>
    <property type="molecule type" value="Genomic_DNA"/>
</dbReference>
<dbReference type="PANTHER" id="PTHR37814:SF1">
    <property type="entry name" value="MEMBRANE PROTEIN"/>
    <property type="match status" value="1"/>
</dbReference>
<dbReference type="AlphaFoldDB" id="A0AAP8CBD1"/>
<dbReference type="RefSeq" id="WP_055179396.1">
    <property type="nucleotide sequence ID" value="NZ_AP031431.1"/>
</dbReference>
<name>A0AAP8CBD1_FLAPL</name>
<sequence>MKPKEKSGFAKTFSIWFGMGALMFGTYCGASMASGVYATTYIVPLGGGWALAWLLMFFVFMTFFCAIGLDFVRAYKVRNYNEYYLALYGVHKPGANRWIKGGVTIFFDIFTVMKGLVNVAATVALFAELMHSLLGVPMLIASIIGILLFAVLTIYGAAFLRKFNTLMTIALIVSLAVILFSVIKIRGAEMASLIGNFNEGLDWGNTTVKAHFLMFLSYCFNTSAWGSTMSNYADQIRDRRDAIGSGVMIGLLVTSLFAVTGAIILPFMPEAMTSTPILMICQEYFAPALTAIYWVVVILAVVSTAPSFTFNISNRWANAWKTNKLSHKAKFFLISLVFLLACGLLSSVGLLTIVKKGYTFLGNIAFFAIIIPMFIAIPRVIKKDREEKSKSSQG</sequence>
<proteinExistence type="predicted"/>
<gene>
    <name evidence="2" type="ORF">I5Q84_10670</name>
</gene>
<dbReference type="KEGG" id="fpla:A4U99_16845"/>
<keyword evidence="1" id="KW-0472">Membrane</keyword>
<protein>
    <recommendedName>
        <fullName evidence="4">Amino acid permease</fullName>
    </recommendedName>
</protein>
<feature type="transmembrane region" description="Helical" evidence="1">
    <location>
        <begin position="331"/>
        <end position="354"/>
    </location>
</feature>
<feature type="transmembrane region" description="Helical" evidence="1">
    <location>
        <begin position="12"/>
        <end position="38"/>
    </location>
</feature>
<feature type="transmembrane region" description="Helical" evidence="1">
    <location>
        <begin position="360"/>
        <end position="381"/>
    </location>
</feature>
<dbReference type="InterPro" id="IPR038728">
    <property type="entry name" value="YkvI-like"/>
</dbReference>
<reference evidence="2 3" key="1">
    <citation type="submission" date="2020-11" db="EMBL/GenBank/DDBJ databases">
        <title>Closed and high quality bacterial genomes of the OMM12 community.</title>
        <authorList>
            <person name="Marbouty M."/>
            <person name="Lamy-Besnier Q."/>
            <person name="Debarbieux L."/>
            <person name="Koszul R."/>
        </authorList>
    </citation>
    <scope>NUCLEOTIDE SEQUENCE [LARGE SCALE GENOMIC DNA]</scope>
    <source>
        <strain evidence="2 3">YL31</strain>
    </source>
</reference>
<evidence type="ECO:0000256" key="1">
    <source>
        <dbReference type="SAM" id="Phobius"/>
    </source>
</evidence>
<feature type="transmembrane region" description="Helical" evidence="1">
    <location>
        <begin position="50"/>
        <end position="72"/>
    </location>
</feature>
<feature type="transmembrane region" description="Helical" evidence="1">
    <location>
        <begin position="105"/>
        <end position="127"/>
    </location>
</feature>